<dbReference type="PROSITE" id="PS51000">
    <property type="entry name" value="HTH_DEOR_2"/>
    <property type="match status" value="1"/>
</dbReference>
<dbReference type="GO" id="GO:0003677">
    <property type="term" value="F:DNA binding"/>
    <property type="evidence" value="ECO:0007669"/>
    <property type="project" value="UniProtKB-KW"/>
</dbReference>
<evidence type="ECO:0000313" key="4">
    <source>
        <dbReference type="EMBL" id="MBA8794718.1"/>
    </source>
</evidence>
<dbReference type="GO" id="GO:0003700">
    <property type="term" value="F:DNA-binding transcription factor activity"/>
    <property type="evidence" value="ECO:0007669"/>
    <property type="project" value="InterPro"/>
</dbReference>
<dbReference type="InterPro" id="IPR036390">
    <property type="entry name" value="WH_DNA-bd_sf"/>
</dbReference>
<organism evidence="4 5">
    <name type="scientific">Microlunatus kandeliicorticis</name>
    <dbReference type="NCBI Taxonomy" id="1759536"/>
    <lineage>
        <taxon>Bacteria</taxon>
        <taxon>Bacillati</taxon>
        <taxon>Actinomycetota</taxon>
        <taxon>Actinomycetes</taxon>
        <taxon>Propionibacteriales</taxon>
        <taxon>Propionibacteriaceae</taxon>
        <taxon>Microlunatus</taxon>
    </lineage>
</organism>
<keyword evidence="1" id="KW-0805">Transcription regulation</keyword>
<keyword evidence="5" id="KW-1185">Reference proteome</keyword>
<evidence type="ECO:0000313" key="5">
    <source>
        <dbReference type="Proteomes" id="UP000523079"/>
    </source>
</evidence>
<dbReference type="InterPro" id="IPR036388">
    <property type="entry name" value="WH-like_DNA-bd_sf"/>
</dbReference>
<dbReference type="PIRSF" id="PIRSF016838">
    <property type="entry name" value="PafC"/>
    <property type="match status" value="1"/>
</dbReference>
<keyword evidence="2" id="KW-0804">Transcription</keyword>
<evidence type="ECO:0000259" key="3">
    <source>
        <dbReference type="PROSITE" id="PS51000"/>
    </source>
</evidence>
<dbReference type="SMART" id="SM00420">
    <property type="entry name" value="HTH_DEOR"/>
    <property type="match status" value="1"/>
</dbReference>
<dbReference type="InterPro" id="IPR051534">
    <property type="entry name" value="CBASS_pafABC_assoc_protein"/>
</dbReference>
<evidence type="ECO:0000256" key="1">
    <source>
        <dbReference type="ARBA" id="ARBA00023015"/>
    </source>
</evidence>
<dbReference type="InterPro" id="IPR028349">
    <property type="entry name" value="PafC-like"/>
</dbReference>
<name>A0A7W3IT41_9ACTN</name>
<dbReference type="EMBL" id="JACGWT010000003">
    <property type="protein sequence ID" value="MBA8794718.1"/>
    <property type="molecule type" value="Genomic_DNA"/>
</dbReference>
<protein>
    <submittedName>
        <fullName evidence="4">Putative DNA-binding transcriptional regulator YafY</fullName>
    </submittedName>
</protein>
<sequence length="317" mass="34804">MRADRLLQITTLLRVHGRMTATELAERLEVTPRTVLRDMEALSAAGVPLYAERGRHGGFALLPGYRPATEDLTAVEIQALLLSNTGAIGGIGLDAPLRTALRKVSTRLAPDLVDAAERAAERILVDQAGWFGRGDDAMPCFDTVRRAALGDHRLRLGYRPRNATRASTRTVDPYGLLQAGRSWYLIAAHRGRPHTYRVDRIERAEPLYEPSARPADLDLVAVWERLRGEWSRPPELTVRVEVTDGRPNEALIMLGSVGSSVPRITPGPPMIMELEVLSVRTAVAALAGLGTRVRVLDPPELIIRLHTTLTETAALYA</sequence>
<feature type="domain" description="HTH deoR-type" evidence="3">
    <location>
        <begin position="2"/>
        <end position="61"/>
    </location>
</feature>
<evidence type="ECO:0000256" key="2">
    <source>
        <dbReference type="ARBA" id="ARBA00023163"/>
    </source>
</evidence>
<dbReference type="AlphaFoldDB" id="A0A7W3IT41"/>
<dbReference type="PANTHER" id="PTHR34580:SF1">
    <property type="entry name" value="PROTEIN PAFC"/>
    <property type="match status" value="1"/>
</dbReference>
<dbReference type="Proteomes" id="UP000523079">
    <property type="component" value="Unassembled WGS sequence"/>
</dbReference>
<dbReference type="SUPFAM" id="SSF46785">
    <property type="entry name" value="Winged helix' DNA-binding domain"/>
    <property type="match status" value="1"/>
</dbReference>
<gene>
    <name evidence="4" type="ORF">FHX74_002337</name>
</gene>
<dbReference type="Pfam" id="PF08279">
    <property type="entry name" value="HTH_11"/>
    <property type="match status" value="1"/>
</dbReference>
<dbReference type="RefSeq" id="WP_182560261.1">
    <property type="nucleotide sequence ID" value="NZ_JACGWT010000003.1"/>
</dbReference>
<dbReference type="InterPro" id="IPR001034">
    <property type="entry name" value="DeoR_HTH"/>
</dbReference>
<dbReference type="PANTHER" id="PTHR34580">
    <property type="match status" value="1"/>
</dbReference>
<dbReference type="InterPro" id="IPR013196">
    <property type="entry name" value="HTH_11"/>
</dbReference>
<dbReference type="Pfam" id="PF13280">
    <property type="entry name" value="WYL"/>
    <property type="match status" value="1"/>
</dbReference>
<dbReference type="InterPro" id="IPR026881">
    <property type="entry name" value="WYL_dom"/>
</dbReference>
<accession>A0A7W3IT41</accession>
<dbReference type="Gene3D" id="1.10.10.10">
    <property type="entry name" value="Winged helix-like DNA-binding domain superfamily/Winged helix DNA-binding domain"/>
    <property type="match status" value="1"/>
</dbReference>
<dbReference type="PROSITE" id="PS52050">
    <property type="entry name" value="WYL"/>
    <property type="match status" value="1"/>
</dbReference>
<keyword evidence="4" id="KW-0238">DNA-binding</keyword>
<reference evidence="4 5" key="1">
    <citation type="submission" date="2020-07" db="EMBL/GenBank/DDBJ databases">
        <title>Sequencing the genomes of 1000 actinobacteria strains.</title>
        <authorList>
            <person name="Klenk H.-P."/>
        </authorList>
    </citation>
    <scope>NUCLEOTIDE SEQUENCE [LARGE SCALE GENOMIC DNA]</scope>
    <source>
        <strain evidence="4 5">DSM 100723</strain>
    </source>
</reference>
<comment type="caution">
    <text evidence="4">The sequence shown here is derived from an EMBL/GenBank/DDBJ whole genome shotgun (WGS) entry which is preliminary data.</text>
</comment>
<proteinExistence type="predicted"/>